<evidence type="ECO:0000256" key="2">
    <source>
        <dbReference type="ARBA" id="ARBA00004613"/>
    </source>
</evidence>
<evidence type="ECO:0000256" key="7">
    <source>
        <dbReference type="RuleBase" id="RU362065"/>
    </source>
</evidence>
<evidence type="ECO:0000313" key="11">
    <source>
        <dbReference type="EMBL" id="GAX88895.1"/>
    </source>
</evidence>
<dbReference type="Pfam" id="PF22638">
    <property type="entry name" value="FlgK_D1"/>
    <property type="match status" value="1"/>
</dbReference>
<dbReference type="AlphaFoldDB" id="A0A292YK80"/>
<dbReference type="Pfam" id="PF00460">
    <property type="entry name" value="Flg_bb_rod"/>
    <property type="match status" value="1"/>
</dbReference>
<evidence type="ECO:0000259" key="8">
    <source>
        <dbReference type="Pfam" id="PF00460"/>
    </source>
</evidence>
<evidence type="ECO:0000256" key="5">
    <source>
        <dbReference type="ARBA" id="ARBA00022525"/>
    </source>
</evidence>
<feature type="domain" description="Flagellar basal body rod protein N-terminal" evidence="8">
    <location>
        <begin position="13"/>
        <end position="37"/>
    </location>
</feature>
<name>A0A292YK80_9BACL</name>
<evidence type="ECO:0000313" key="12">
    <source>
        <dbReference type="Proteomes" id="UP000217785"/>
    </source>
</evidence>
<keyword evidence="11" id="KW-0969">Cilium</keyword>
<dbReference type="Pfam" id="PF06429">
    <property type="entry name" value="Flg_bbr_C"/>
    <property type="match status" value="1"/>
</dbReference>
<evidence type="ECO:0000259" key="9">
    <source>
        <dbReference type="Pfam" id="PF06429"/>
    </source>
</evidence>
<dbReference type="SUPFAM" id="SSF64518">
    <property type="entry name" value="Phase 1 flagellin"/>
    <property type="match status" value="1"/>
</dbReference>
<comment type="caution">
    <text evidence="11">The sequence shown here is derived from an EMBL/GenBank/DDBJ whole genome shotgun (WGS) entry which is preliminary data.</text>
</comment>
<evidence type="ECO:0000256" key="4">
    <source>
        <dbReference type="ARBA" id="ARBA00016244"/>
    </source>
</evidence>
<keyword evidence="11" id="KW-0966">Cell projection</keyword>
<evidence type="ECO:0000256" key="3">
    <source>
        <dbReference type="ARBA" id="ARBA00009677"/>
    </source>
</evidence>
<dbReference type="PANTHER" id="PTHR30033">
    <property type="entry name" value="FLAGELLAR HOOK-ASSOCIATED PROTEIN 1"/>
    <property type="match status" value="1"/>
</dbReference>
<dbReference type="InterPro" id="IPR002371">
    <property type="entry name" value="FlgK"/>
</dbReference>
<evidence type="ECO:0000259" key="10">
    <source>
        <dbReference type="Pfam" id="PF22638"/>
    </source>
</evidence>
<dbReference type="OrthoDB" id="9802553at2"/>
<keyword evidence="11" id="KW-0282">Flagellum</keyword>
<protein>
    <recommendedName>
        <fullName evidence="4 7">Flagellar hook-associated protein 1</fullName>
        <shortName evidence="7">HAP1</shortName>
    </recommendedName>
</protein>
<dbReference type="PRINTS" id="PR01005">
    <property type="entry name" value="FLGHOOKAP1"/>
</dbReference>
<dbReference type="GO" id="GO:0005198">
    <property type="term" value="F:structural molecule activity"/>
    <property type="evidence" value="ECO:0007669"/>
    <property type="project" value="UniProtKB-UniRule"/>
</dbReference>
<dbReference type="PANTHER" id="PTHR30033:SF1">
    <property type="entry name" value="FLAGELLAR HOOK-ASSOCIATED PROTEIN 1"/>
    <property type="match status" value="1"/>
</dbReference>
<evidence type="ECO:0000256" key="6">
    <source>
        <dbReference type="ARBA" id="ARBA00023143"/>
    </source>
</evidence>
<comment type="similarity">
    <text evidence="3 7">Belongs to the flagella basal body rod proteins family.</text>
</comment>
<comment type="subcellular location">
    <subcellularLocation>
        <location evidence="1 7">Bacterial flagellum</location>
    </subcellularLocation>
    <subcellularLocation>
        <location evidence="2 7">Secreted</location>
    </subcellularLocation>
</comment>
<dbReference type="RefSeq" id="WP_096180598.1">
    <property type="nucleotide sequence ID" value="NZ_BDUF01000010.1"/>
</dbReference>
<dbReference type="Proteomes" id="UP000217785">
    <property type="component" value="Unassembled WGS sequence"/>
</dbReference>
<keyword evidence="5 7" id="KW-0964">Secreted</keyword>
<dbReference type="GO" id="GO:0005576">
    <property type="term" value="C:extracellular region"/>
    <property type="evidence" value="ECO:0007669"/>
    <property type="project" value="UniProtKB-SubCell"/>
</dbReference>
<dbReference type="EMBL" id="BDUF01000010">
    <property type="protein sequence ID" value="GAX88895.1"/>
    <property type="molecule type" value="Genomic_DNA"/>
</dbReference>
<dbReference type="InterPro" id="IPR001444">
    <property type="entry name" value="Flag_bb_rod_N"/>
</dbReference>
<proteinExistence type="inferred from homology"/>
<dbReference type="GO" id="GO:0009424">
    <property type="term" value="C:bacterial-type flagellum hook"/>
    <property type="evidence" value="ECO:0007669"/>
    <property type="project" value="UniProtKB-UniRule"/>
</dbReference>
<accession>A0A292YK80</accession>
<sequence>MRSTFHGLEAMKRALYTQQTALNTVSHNVANANTEGYSRQVVDMSAFHPLQYPAMSRGTEAGQLGQGSWVDSIRRMRDQYLDRQYRNESSLMGQWEVKRENLDKIDAILNEPSDTSLSTVINEFFKSWHDLSESPDSVSAKKVVRQTAISLVETFQHVAARLNTLDNDINLSITSKASEVNSLISEINDLNGKIKTLEMLGDNANDLRDQRDLLVDKIAEMIDVSVTDGPDGYTLKTTAPAPNTVTLLDSTTGTMSPLDPSTISVATFSIGGTQVTSGELRGMLESKKSIGDYLTQLDTLANGIINSVNGVHPSFFIGTGAATMDLDPTIKASETNIQSGTSGNAGDNSIALQVAGLINSKIFDSNSDGTVDTTFEDFFQSMISQLGVEQRHAEYMEQNQGAIVTQISNQRHSISDVSIDEEMANMIKFQHAYNAAARVITTIDSILDRIINGMGLTR</sequence>
<gene>
    <name evidence="7" type="primary">flgK</name>
    <name evidence="11" type="ORF">EFBL_0509</name>
</gene>
<organism evidence="11 12">
    <name type="scientific">Effusibacillus lacus</name>
    <dbReference type="NCBI Taxonomy" id="1348429"/>
    <lineage>
        <taxon>Bacteria</taxon>
        <taxon>Bacillati</taxon>
        <taxon>Bacillota</taxon>
        <taxon>Bacilli</taxon>
        <taxon>Bacillales</taxon>
        <taxon>Alicyclobacillaceae</taxon>
        <taxon>Effusibacillus</taxon>
    </lineage>
</organism>
<dbReference type="NCBIfam" id="TIGR02492">
    <property type="entry name" value="flgK_ends"/>
    <property type="match status" value="1"/>
</dbReference>
<feature type="domain" description="Flagellar basal-body/hook protein C-terminal" evidence="9">
    <location>
        <begin position="414"/>
        <end position="452"/>
    </location>
</feature>
<reference evidence="12" key="1">
    <citation type="submission" date="2017-07" db="EMBL/GenBank/DDBJ databases">
        <title>Draft genome sequence of Effusibacillus lacus strain skLN1.</title>
        <authorList>
            <person name="Watanabe M."/>
            <person name="Kojima H."/>
            <person name="Fukui M."/>
        </authorList>
    </citation>
    <scope>NUCLEOTIDE SEQUENCE [LARGE SCALE GENOMIC DNA]</scope>
    <source>
        <strain evidence="12">skLN1</strain>
    </source>
</reference>
<dbReference type="GO" id="GO:0044780">
    <property type="term" value="P:bacterial-type flagellum assembly"/>
    <property type="evidence" value="ECO:0007669"/>
    <property type="project" value="InterPro"/>
</dbReference>
<dbReference type="InterPro" id="IPR010930">
    <property type="entry name" value="Flg_bb/hook_C_dom"/>
</dbReference>
<keyword evidence="6 7" id="KW-0975">Bacterial flagellum</keyword>
<keyword evidence="12" id="KW-1185">Reference proteome</keyword>
<dbReference type="InterPro" id="IPR053927">
    <property type="entry name" value="FlgK_helical"/>
</dbReference>
<feature type="domain" description="Flagellar hook-associated protein FlgK helical" evidence="10">
    <location>
        <begin position="102"/>
        <end position="312"/>
    </location>
</feature>
<evidence type="ECO:0000256" key="1">
    <source>
        <dbReference type="ARBA" id="ARBA00004365"/>
    </source>
</evidence>